<dbReference type="SUPFAM" id="SSF52540">
    <property type="entry name" value="P-loop containing nucleoside triphosphate hydrolases"/>
    <property type="match status" value="1"/>
</dbReference>
<feature type="domain" description="Helicase HerA-like C-terminal" evidence="1">
    <location>
        <begin position="34"/>
        <end position="468"/>
    </location>
</feature>
<evidence type="ECO:0000259" key="1">
    <source>
        <dbReference type="Pfam" id="PF05872"/>
    </source>
</evidence>
<dbReference type="OrthoDB" id="9758751at2"/>
<gene>
    <name evidence="2" type="ORF">SAMN05443547_1187</name>
</gene>
<dbReference type="Pfam" id="PF05872">
    <property type="entry name" value="HerA_C"/>
    <property type="match status" value="1"/>
</dbReference>
<dbReference type="Gene3D" id="3.40.50.300">
    <property type="entry name" value="P-loop containing nucleotide triphosphate hydrolases"/>
    <property type="match status" value="2"/>
</dbReference>
<evidence type="ECO:0000313" key="2">
    <source>
        <dbReference type="EMBL" id="SHO72846.1"/>
    </source>
</evidence>
<name>A0A1M7ZVG1_9FLAO</name>
<dbReference type="InterPro" id="IPR027417">
    <property type="entry name" value="P-loop_NTPase"/>
</dbReference>
<dbReference type="STRING" id="416016.SAMN05443547_1187"/>
<dbReference type="InterPro" id="IPR033186">
    <property type="entry name" value="HerA_C"/>
</dbReference>
<dbReference type="PANTHER" id="PTHR30121">
    <property type="entry name" value="UNCHARACTERIZED PROTEIN YJGR-RELATED"/>
    <property type="match status" value="1"/>
</dbReference>
<proteinExistence type="predicted"/>
<dbReference type="Proteomes" id="UP000184611">
    <property type="component" value="Unassembled WGS sequence"/>
</dbReference>
<dbReference type="InterPro" id="IPR051162">
    <property type="entry name" value="T4SS_component"/>
</dbReference>
<dbReference type="EMBL" id="FRYK01000001">
    <property type="protein sequence ID" value="SHO72846.1"/>
    <property type="molecule type" value="Genomic_DNA"/>
</dbReference>
<reference evidence="3" key="1">
    <citation type="submission" date="2016-12" db="EMBL/GenBank/DDBJ databases">
        <authorList>
            <person name="Varghese N."/>
            <person name="Submissions S."/>
        </authorList>
    </citation>
    <scope>NUCLEOTIDE SEQUENCE [LARGE SCALE GENOMIC DNA]</scope>
    <source>
        <strain evidence="3">DSM 18830</strain>
    </source>
</reference>
<sequence>MSKTEDFSKHINEGYACKGEFITLGGGIFDGEAVPNTHVNIPLKTLNRHGLIAGATGTGKTKTIQVLSEQLSQNGIPILMMDIKGDFSGIAMPGEEKSFITERHAKISIPYETKAFPVELMTISEQNGVRLRATVSEFGPVLFSRILDLNDTQSGVVSIIFKYCDDNSLPLLDLKDFKKVLNYATEEGKAEFEAEYGRISTSSTGSILRKVIELEQQGAELFFGEKSFDIQDLMRIDENGNGYVNIMRLTDIQDKPKLFSTFMLSLLAEIYNTMPEQGDTGRPELVIFIDEAHLIFDEASKTLLSQIETIVKLIRSKGIGVYFITQNPMDVPTGVLAQLGLKIQHALRAFTANDRKAIKMSAENYPDTNFYVTDEVLTSLGIGEAFVTALSEKGTPTPLVATMMRAPMSRMDVLTESEIEASIVKSKLAKKYNEVVDRDSAYELLNKKIVEAQEVAAELEAEKPTRRTKEEPSTAEVVGKSITKVVTSASFIRGAFGLLMKMLKK</sequence>
<dbReference type="PANTHER" id="PTHR30121:SF6">
    <property type="entry name" value="SLR6007 PROTEIN"/>
    <property type="match status" value="1"/>
</dbReference>
<accession>A0A1M7ZVG1</accession>
<protein>
    <recommendedName>
        <fullName evidence="1">Helicase HerA-like C-terminal domain-containing protein</fullName>
    </recommendedName>
</protein>
<keyword evidence="3" id="KW-1185">Reference proteome</keyword>
<evidence type="ECO:0000313" key="3">
    <source>
        <dbReference type="Proteomes" id="UP000184611"/>
    </source>
</evidence>
<dbReference type="AlphaFoldDB" id="A0A1M7ZVG1"/>
<dbReference type="RefSeq" id="WP_073582300.1">
    <property type="nucleotide sequence ID" value="NZ_CBCSEA010000013.1"/>
</dbReference>
<organism evidence="2 3">
    <name type="scientific">Flavobacterium cucumis</name>
    <dbReference type="NCBI Taxonomy" id="416016"/>
    <lineage>
        <taxon>Bacteria</taxon>
        <taxon>Pseudomonadati</taxon>
        <taxon>Bacteroidota</taxon>
        <taxon>Flavobacteriia</taxon>
        <taxon>Flavobacteriales</taxon>
        <taxon>Flavobacteriaceae</taxon>
        <taxon>Flavobacterium</taxon>
    </lineage>
</organism>